<dbReference type="AlphaFoldDB" id="A0A1S3HPT9"/>
<feature type="region of interest" description="Disordered" evidence="1">
    <location>
        <begin position="591"/>
        <end position="614"/>
    </location>
</feature>
<keyword evidence="2" id="KW-1185">Reference proteome</keyword>
<accession>A0A1S3HPT9</accession>
<dbReference type="SUPFAM" id="SSF48371">
    <property type="entry name" value="ARM repeat"/>
    <property type="match status" value="1"/>
</dbReference>
<dbReference type="KEGG" id="lak:106157114"/>
<feature type="region of interest" description="Disordered" evidence="1">
    <location>
        <begin position="338"/>
        <end position="370"/>
    </location>
</feature>
<feature type="compositionally biased region" description="Basic and acidic residues" evidence="1">
    <location>
        <begin position="591"/>
        <end position="605"/>
    </location>
</feature>
<dbReference type="OrthoDB" id="5966909at2759"/>
<organism evidence="2 3">
    <name type="scientific">Lingula anatina</name>
    <name type="common">Brachiopod</name>
    <name type="synonym">Lingula unguis</name>
    <dbReference type="NCBI Taxonomy" id="7574"/>
    <lineage>
        <taxon>Eukaryota</taxon>
        <taxon>Metazoa</taxon>
        <taxon>Spiralia</taxon>
        <taxon>Lophotrochozoa</taxon>
        <taxon>Brachiopoda</taxon>
        <taxon>Linguliformea</taxon>
        <taxon>Lingulata</taxon>
        <taxon>Lingulida</taxon>
        <taxon>Linguloidea</taxon>
        <taxon>Lingulidae</taxon>
        <taxon>Lingula</taxon>
    </lineage>
</organism>
<evidence type="ECO:0000256" key="1">
    <source>
        <dbReference type="SAM" id="MobiDB-lite"/>
    </source>
</evidence>
<dbReference type="GeneID" id="106157114"/>
<dbReference type="Gene3D" id="1.25.10.10">
    <property type="entry name" value="Leucine-rich Repeat Variant"/>
    <property type="match status" value="1"/>
</dbReference>
<dbReference type="InParanoid" id="A0A1S3HPT9"/>
<dbReference type="InterPro" id="IPR016024">
    <property type="entry name" value="ARM-type_fold"/>
</dbReference>
<evidence type="ECO:0000313" key="3">
    <source>
        <dbReference type="RefSeq" id="XP_013388068.1"/>
    </source>
</evidence>
<proteinExistence type="predicted"/>
<feature type="compositionally biased region" description="Polar residues" evidence="1">
    <location>
        <begin position="462"/>
        <end position="471"/>
    </location>
</feature>
<dbReference type="Proteomes" id="UP000085678">
    <property type="component" value="Unplaced"/>
</dbReference>
<dbReference type="RefSeq" id="XP_013388068.1">
    <property type="nucleotide sequence ID" value="XM_013532614.1"/>
</dbReference>
<gene>
    <name evidence="3" type="primary">LOC106157114</name>
</gene>
<name>A0A1S3HPT9_LINAN</name>
<reference evidence="3" key="1">
    <citation type="submission" date="2025-08" db="UniProtKB">
        <authorList>
            <consortium name="RefSeq"/>
        </authorList>
    </citation>
    <scope>IDENTIFICATION</scope>
    <source>
        <tissue evidence="3">Gonads</tissue>
    </source>
</reference>
<feature type="region of interest" description="Disordered" evidence="1">
    <location>
        <begin position="189"/>
        <end position="210"/>
    </location>
</feature>
<sequence length="875" mass="97983">MEMMVTAGFTAVLKKLTPEYPDHVICAALSTVNALVKYRHLAILLIDQGMPLVMGAKDLSLETEELFPEILSNLVLHTDHTRAHVLDADALPISTHMIRNGPCGSQKQALLFLHALCQSSYGLTAFLEDDMVPFVMGSMTESHCRKVREAASRVVVTLTSTKKIALLRSTFLQLNKYFRSDSEELAELDDNVTAPQAKPTTPEPVKQKTETTAKVNQAIQQMAKCSLYLLCKEARIEMDPHKEVQAVLLKPCIDTDPTLVGLVQNHVNIIANLATFPLNRPKTTTSEEPTVVDVGDFKKKQRKVNHSVVKVLIASGALCLIDLLYAYTSKLLEPKVLNHSSPPKSNGQSPNGQSRVRVKGTPPGKNSVQGIKKTSSLLLNPRCNFKEIYEESEQGLIISLICAIKHFAECSSTTCFNSIEEEIKLKMLNHKLKATCKAKGFLNNAQAGADDPGYPTQAWAPVTSNRPSSRGPTARPLTPQQTADVFGRLKEKTKDSLRKMQRPSIADKVWDPKNPFLSCTLHRDPLVTLEQEYNERIKREMDLMRLNTRKMLFQRGCLEAVGPWLIANEVEILEPVGDILRYMIQSLGEKHLPHPPTDKRTDRMSRTRPVSATTPKDQEVVLNKALKQMSSKVAEMVREALGPRAAFSPLSKLIEPSAKLRPSSAKAVMMTETPKAGQAPKQPISWKPSFDLSQTVVQQCQRGLVLKIGPYIVQGLTSRHKAVRKTCVFFMKDLVELEDTWILMQLSHLGVMKKMVDFLRVNDDDELLEVMGLIVARMLVSSDDRLGQLFDTHGGPTLLMSMARRTTGLLRDEVGQTLKSVTHGLKKQKYKQLQKGTQHPQKADIWDQVFQKWQEQDRVTQIFQRPYISPQHQVL</sequence>
<evidence type="ECO:0000313" key="2">
    <source>
        <dbReference type="Proteomes" id="UP000085678"/>
    </source>
</evidence>
<feature type="region of interest" description="Disordered" evidence="1">
    <location>
        <begin position="458"/>
        <end position="480"/>
    </location>
</feature>
<feature type="compositionally biased region" description="Polar residues" evidence="1">
    <location>
        <begin position="338"/>
        <end position="354"/>
    </location>
</feature>
<dbReference type="InterPro" id="IPR011989">
    <property type="entry name" value="ARM-like"/>
</dbReference>
<protein>
    <submittedName>
        <fullName evidence="3">Uncharacterized protein LOC106157114</fullName>
    </submittedName>
</protein>